<dbReference type="AlphaFoldDB" id="A0A1M4W3U0"/>
<evidence type="ECO:0000256" key="3">
    <source>
        <dbReference type="ARBA" id="ARBA00022741"/>
    </source>
</evidence>
<dbReference type="STRING" id="1120975.SAMN02746064_01157"/>
<sequence length="506" mass="55763">MNNSKLDKGTAPHLEIKDLCKQFGITTALNKVSFSVGKGIVCGLVGENGSGKSTLASIVAGMQSSTSGEVYLKGKRWQPKSVLEAQRLGVAMIVQEMGTIGNVTVAENIFLGQENVFAKGLFIERKKLFTEAQKLLDSLGIDSFDARTYVGKLDMQDRKLVEIAKAMYWKPDIFIVDETTTALSHTGRTLLYRLIRELSQNGGTVLFISHDLEEMMEHCDQLIVLRDGVYVGALEKKDYDGNIIKKMMVGRELYGDYYHADLDGYSDEVVLRADFITTLHDLLGFSIELHKGEVLGIGGLSNCGMHTLGKALFGAEKILDGKVYTGNGTAIKSTKDAIENKIGYMSKNRDQESLGLNATVKENIASVGYKLNRVFGPIISYRKESDYVNKQIKDLSIKCASPDHLTNTLSGGNKQKIVFGKWIAADSEILIMDCPTRGVDIGVKAAMYKLIYEMKKAGKSIILISEELQELIGMSDRVIIIRNGEIASETLRSEGLNEHKLIESMV</sequence>
<dbReference type="InterPro" id="IPR050107">
    <property type="entry name" value="ABC_carbohydrate_import_ATPase"/>
</dbReference>
<dbReference type="Gene3D" id="3.40.50.300">
    <property type="entry name" value="P-loop containing nucleotide triphosphate hydrolases"/>
    <property type="match status" value="2"/>
</dbReference>
<dbReference type="OrthoDB" id="9771863at2"/>
<dbReference type="GO" id="GO:0016887">
    <property type="term" value="F:ATP hydrolysis activity"/>
    <property type="evidence" value="ECO:0007669"/>
    <property type="project" value="InterPro"/>
</dbReference>
<keyword evidence="1" id="KW-0813">Transport</keyword>
<feature type="domain" description="ABC transporter" evidence="5">
    <location>
        <begin position="265"/>
        <end position="505"/>
    </location>
</feature>
<proteinExistence type="predicted"/>
<dbReference type="CDD" id="cd03216">
    <property type="entry name" value="ABC_Carb_Monos_I"/>
    <property type="match status" value="1"/>
</dbReference>
<dbReference type="InterPro" id="IPR003439">
    <property type="entry name" value="ABC_transporter-like_ATP-bd"/>
</dbReference>
<dbReference type="PROSITE" id="PS00211">
    <property type="entry name" value="ABC_TRANSPORTER_1"/>
    <property type="match status" value="1"/>
</dbReference>
<dbReference type="InterPro" id="IPR027417">
    <property type="entry name" value="P-loop_NTPase"/>
</dbReference>
<dbReference type="InterPro" id="IPR003593">
    <property type="entry name" value="AAA+_ATPase"/>
</dbReference>
<dbReference type="Proteomes" id="UP000184251">
    <property type="component" value="Unassembled WGS sequence"/>
</dbReference>
<dbReference type="Pfam" id="PF00005">
    <property type="entry name" value="ABC_tran"/>
    <property type="match status" value="2"/>
</dbReference>
<dbReference type="InterPro" id="IPR017871">
    <property type="entry name" value="ABC_transporter-like_CS"/>
</dbReference>
<dbReference type="CDD" id="cd03215">
    <property type="entry name" value="ABC_Carb_Monos_II"/>
    <property type="match status" value="1"/>
</dbReference>
<keyword evidence="2" id="KW-0677">Repeat</keyword>
<gene>
    <name evidence="6" type="ORF">SAMN02746064_01157</name>
</gene>
<dbReference type="PANTHER" id="PTHR43790">
    <property type="entry name" value="CARBOHYDRATE TRANSPORT ATP-BINDING PROTEIN MG119-RELATED"/>
    <property type="match status" value="1"/>
</dbReference>
<dbReference type="SMART" id="SM00382">
    <property type="entry name" value="AAA"/>
    <property type="match status" value="2"/>
</dbReference>
<dbReference type="GO" id="GO:0005524">
    <property type="term" value="F:ATP binding"/>
    <property type="evidence" value="ECO:0007669"/>
    <property type="project" value="UniProtKB-KW"/>
</dbReference>
<evidence type="ECO:0000313" key="7">
    <source>
        <dbReference type="Proteomes" id="UP000184251"/>
    </source>
</evidence>
<dbReference type="SUPFAM" id="SSF52540">
    <property type="entry name" value="P-loop containing nucleoside triphosphate hydrolases"/>
    <property type="match status" value="2"/>
</dbReference>
<evidence type="ECO:0000313" key="6">
    <source>
        <dbReference type="EMBL" id="SHE75867.1"/>
    </source>
</evidence>
<keyword evidence="4 6" id="KW-0067">ATP-binding</keyword>
<feature type="domain" description="ABC transporter" evidence="5">
    <location>
        <begin position="14"/>
        <end position="252"/>
    </location>
</feature>
<dbReference type="PANTHER" id="PTHR43790:SF9">
    <property type="entry name" value="GALACTOFURANOSE TRANSPORTER ATP-BINDING PROTEIN YTFR"/>
    <property type="match status" value="1"/>
</dbReference>
<dbReference type="PROSITE" id="PS50893">
    <property type="entry name" value="ABC_TRANSPORTER_2"/>
    <property type="match status" value="2"/>
</dbReference>
<keyword evidence="7" id="KW-1185">Reference proteome</keyword>
<reference evidence="6 7" key="1">
    <citation type="submission" date="2016-11" db="EMBL/GenBank/DDBJ databases">
        <authorList>
            <person name="Jaros S."/>
            <person name="Januszkiewicz K."/>
            <person name="Wedrychowicz H."/>
        </authorList>
    </citation>
    <scope>NUCLEOTIDE SEQUENCE [LARGE SCALE GENOMIC DNA]</scope>
    <source>
        <strain evidence="6 7">DSM 14828</strain>
    </source>
</reference>
<evidence type="ECO:0000256" key="2">
    <source>
        <dbReference type="ARBA" id="ARBA00022737"/>
    </source>
</evidence>
<name>A0A1M4W3U0_9FIRM</name>
<evidence type="ECO:0000259" key="5">
    <source>
        <dbReference type="PROSITE" id="PS50893"/>
    </source>
</evidence>
<evidence type="ECO:0000256" key="1">
    <source>
        <dbReference type="ARBA" id="ARBA00022448"/>
    </source>
</evidence>
<keyword evidence="3" id="KW-0547">Nucleotide-binding</keyword>
<protein>
    <submittedName>
        <fullName evidence="6">Ribose transport system ATP-binding protein</fullName>
    </submittedName>
</protein>
<evidence type="ECO:0000256" key="4">
    <source>
        <dbReference type="ARBA" id="ARBA00022840"/>
    </source>
</evidence>
<dbReference type="EMBL" id="FQTU01000006">
    <property type="protein sequence ID" value="SHE75867.1"/>
    <property type="molecule type" value="Genomic_DNA"/>
</dbReference>
<accession>A0A1M4W3U0</accession>
<organism evidence="6 7">
    <name type="scientific">Alkalibacter saccharofermentans DSM 14828</name>
    <dbReference type="NCBI Taxonomy" id="1120975"/>
    <lineage>
        <taxon>Bacteria</taxon>
        <taxon>Bacillati</taxon>
        <taxon>Bacillota</taxon>
        <taxon>Clostridia</taxon>
        <taxon>Eubacteriales</taxon>
        <taxon>Eubacteriaceae</taxon>
        <taxon>Alkalibacter</taxon>
    </lineage>
</organism>